<keyword evidence="1" id="KW-0175">Coiled coil</keyword>
<dbReference type="Proteomes" id="UP000532440">
    <property type="component" value="Unassembled WGS sequence"/>
</dbReference>
<keyword evidence="3" id="KW-1185">Reference proteome</keyword>
<evidence type="ECO:0000256" key="1">
    <source>
        <dbReference type="SAM" id="Coils"/>
    </source>
</evidence>
<comment type="caution">
    <text evidence="2">The sequence shown here is derived from an EMBL/GenBank/DDBJ whole genome shotgun (WGS) entry which is preliminary data.</text>
</comment>
<organism evidence="2 3">
    <name type="scientific">Quisquiliibacterium transsilvanicum</name>
    <dbReference type="NCBI Taxonomy" id="1549638"/>
    <lineage>
        <taxon>Bacteria</taxon>
        <taxon>Pseudomonadati</taxon>
        <taxon>Pseudomonadota</taxon>
        <taxon>Betaproteobacteria</taxon>
        <taxon>Burkholderiales</taxon>
        <taxon>Burkholderiaceae</taxon>
        <taxon>Quisquiliibacterium</taxon>
    </lineage>
</organism>
<feature type="coiled-coil region" evidence="1">
    <location>
        <begin position="46"/>
        <end position="73"/>
    </location>
</feature>
<gene>
    <name evidence="2" type="ORF">HNQ70_001382</name>
</gene>
<reference evidence="2 3" key="1">
    <citation type="submission" date="2020-08" db="EMBL/GenBank/DDBJ databases">
        <title>Genomic Encyclopedia of Type Strains, Phase IV (KMG-IV): sequencing the most valuable type-strain genomes for metagenomic binning, comparative biology and taxonomic classification.</title>
        <authorList>
            <person name="Goeker M."/>
        </authorList>
    </citation>
    <scope>NUCLEOTIDE SEQUENCE [LARGE SCALE GENOMIC DNA]</scope>
    <source>
        <strain evidence="2 3">DSM 29781</strain>
    </source>
</reference>
<name>A0A7W8HGF1_9BURK</name>
<accession>A0A7W8HGF1</accession>
<dbReference type="AlphaFoldDB" id="A0A7W8HGF1"/>
<dbReference type="RefSeq" id="WP_183965689.1">
    <property type="nucleotide sequence ID" value="NZ_BAABEW010000001.1"/>
</dbReference>
<proteinExistence type="predicted"/>
<evidence type="ECO:0000313" key="3">
    <source>
        <dbReference type="Proteomes" id="UP000532440"/>
    </source>
</evidence>
<evidence type="ECO:0000313" key="2">
    <source>
        <dbReference type="EMBL" id="MBB5271372.1"/>
    </source>
</evidence>
<protein>
    <submittedName>
        <fullName evidence="2">Uncharacterized protein</fullName>
    </submittedName>
</protein>
<dbReference type="EMBL" id="JACHGB010000003">
    <property type="protein sequence ID" value="MBB5271372.1"/>
    <property type="molecule type" value="Genomic_DNA"/>
</dbReference>
<sequence length="153" mass="17211">MLDDRSKMRDGDMSLLDRIDVALRRVTSGEGQMRVPVEATDPDVVLHDCKREIARLLAEVERLRAELAEARTPTMFWDAGAGSEGYVGFTLQEAVEDACDSMSRVDDPYELEVSCARTLPSIRVRAWIDDKDNLQWDESEDDAMRKEGDDAAS</sequence>